<comment type="caution">
    <text evidence="1">The sequence shown here is derived from an EMBL/GenBank/DDBJ whole genome shotgun (WGS) entry which is preliminary data.</text>
</comment>
<dbReference type="EMBL" id="MLHV01000006">
    <property type="protein sequence ID" value="OHU01572.1"/>
    <property type="molecule type" value="Genomic_DNA"/>
</dbReference>
<organism evidence="1 2">
    <name type="scientific">Mycobacterium syngnathidarum</name>
    <dbReference type="NCBI Taxonomy" id="1908205"/>
    <lineage>
        <taxon>Bacteria</taxon>
        <taxon>Bacillati</taxon>
        <taxon>Actinomycetota</taxon>
        <taxon>Actinomycetes</taxon>
        <taxon>Mycobacteriales</taxon>
        <taxon>Mycobacteriaceae</taxon>
        <taxon>Mycobacterium</taxon>
    </lineage>
</organism>
<dbReference type="Proteomes" id="UP000179636">
    <property type="component" value="Unassembled WGS sequence"/>
</dbReference>
<accession>A0A1S1K800</accession>
<dbReference type="AlphaFoldDB" id="A0A1S1K800"/>
<sequence length="202" mass="21849">MAELNGAIKPRLSAVYNESAPLLSKRGQQIVDRAMKKGTVGGDVGMQLLFEPAMLLGLVAGGDVMYELAAVAKDIPFIGNYNQWLPASATVAAAYRVLTVGDDARADEVELWLSLPENGGIPGPPVVHDAMKNRLGGLLVEQIRSDAYVSPLKLPQFSYVIGKLRELSVMWAFGGSETWPRERIDEEIAAVKNQVADFLAPQ</sequence>
<proteinExistence type="predicted"/>
<reference evidence="1 2" key="1">
    <citation type="submission" date="2016-10" db="EMBL/GenBank/DDBJ databases">
        <title>Evaluation of Human, Animal and Environmental Mycobacterium chelonae Isolates by Core Genome Phylogenomic Analysis, Targeted Gene Comparison, and Anti-microbial Susceptibility Patterns: A Tale of Mistaken Identities.</title>
        <authorList>
            <person name="Fogelson S.B."/>
            <person name="Camus A.C."/>
            <person name="Lorenz W."/>
            <person name="Vasireddy R."/>
            <person name="Vasireddy S."/>
            <person name="Smith T."/>
            <person name="Brown-Elliott B.A."/>
            <person name="Wallace R.J.Jr."/>
            <person name="Hasan N.A."/>
            <person name="Reischl U."/>
            <person name="Sanchez S."/>
        </authorList>
    </citation>
    <scope>NUCLEOTIDE SEQUENCE [LARGE SCALE GENOMIC DNA]</scope>
    <source>
        <strain evidence="1 2">24999</strain>
    </source>
</reference>
<name>A0A1S1K800_9MYCO</name>
<protein>
    <submittedName>
        <fullName evidence="1">Uncharacterized protein</fullName>
    </submittedName>
</protein>
<gene>
    <name evidence="1" type="ORF">BKG61_08665</name>
</gene>
<dbReference type="OrthoDB" id="4745525at2"/>
<evidence type="ECO:0000313" key="2">
    <source>
        <dbReference type="Proteomes" id="UP000179636"/>
    </source>
</evidence>
<keyword evidence="2" id="KW-1185">Reference proteome</keyword>
<evidence type="ECO:0000313" key="1">
    <source>
        <dbReference type="EMBL" id="OHU01572.1"/>
    </source>
</evidence>
<dbReference type="RefSeq" id="WP_070944440.1">
    <property type="nucleotide sequence ID" value="NZ_MLHV01000006.1"/>
</dbReference>